<keyword evidence="1" id="KW-1133">Transmembrane helix</keyword>
<keyword evidence="1" id="KW-0472">Membrane</keyword>
<evidence type="ECO:0000256" key="1">
    <source>
        <dbReference type="SAM" id="Phobius"/>
    </source>
</evidence>
<name>A0A0N4U120_DRAME</name>
<keyword evidence="1" id="KW-0812">Transmembrane</keyword>
<accession>A0A0N4U120</accession>
<evidence type="ECO:0000313" key="3">
    <source>
        <dbReference type="WBParaSite" id="DME_0000027401-mRNA-1"/>
    </source>
</evidence>
<proteinExistence type="predicted"/>
<dbReference type="WBParaSite" id="DME_0000027401-mRNA-1">
    <property type="protein sequence ID" value="DME_0000027401-mRNA-1"/>
    <property type="gene ID" value="DME_0000027401"/>
</dbReference>
<dbReference type="Proteomes" id="UP000038040">
    <property type="component" value="Unplaced"/>
</dbReference>
<organism evidence="2 3">
    <name type="scientific">Dracunculus medinensis</name>
    <name type="common">Guinea worm</name>
    <dbReference type="NCBI Taxonomy" id="318479"/>
    <lineage>
        <taxon>Eukaryota</taxon>
        <taxon>Metazoa</taxon>
        <taxon>Ecdysozoa</taxon>
        <taxon>Nematoda</taxon>
        <taxon>Chromadorea</taxon>
        <taxon>Rhabditida</taxon>
        <taxon>Spirurina</taxon>
        <taxon>Dracunculoidea</taxon>
        <taxon>Dracunculidae</taxon>
        <taxon>Dracunculus</taxon>
    </lineage>
</organism>
<dbReference type="AlphaFoldDB" id="A0A0N4U120"/>
<reference evidence="3" key="1">
    <citation type="submission" date="2017-02" db="UniProtKB">
        <authorList>
            <consortium name="WormBaseParasite"/>
        </authorList>
    </citation>
    <scope>IDENTIFICATION</scope>
</reference>
<feature type="transmembrane region" description="Helical" evidence="1">
    <location>
        <begin position="63"/>
        <end position="80"/>
    </location>
</feature>
<protein>
    <submittedName>
        <fullName evidence="3">ATP synthase subunit f, mitochondrial</fullName>
    </submittedName>
</protein>
<evidence type="ECO:0000313" key="2">
    <source>
        <dbReference type="Proteomes" id="UP000038040"/>
    </source>
</evidence>
<sequence>LAHPGISYCHNGNFPNDTYDPLELFRRINKLSQEKKWNSILNKPKLFLIGEGRKEANEVYRKLVSIMFFFSVGFIYDHFLPEEYRFKYKYQKEHGHVHKETHDH</sequence>